<sequence length="161" mass="18178">MMERIASALTLQHRVPEYQRRAGLLRRQAIMASITEGVLIDESKGVVLIEHSQTSIVPVGNRELEFAIGNDGICFARIKEGKYYKLDTSLSEDLLKESREYDRLSKNTLRRIVNEPLERIFGRRLFTIQEGLGGLSAVFTALAIRLEQMTDKVSKLPEVGS</sequence>
<reference evidence="1 2" key="1">
    <citation type="journal article" date="2015" name="Nature">
        <title>rRNA introns, odd ribosomes, and small enigmatic genomes across a large radiation of phyla.</title>
        <authorList>
            <person name="Brown C.T."/>
            <person name="Hug L.A."/>
            <person name="Thomas B.C."/>
            <person name="Sharon I."/>
            <person name="Castelle C.J."/>
            <person name="Singh A."/>
            <person name="Wilkins M.J."/>
            <person name="Williams K.H."/>
            <person name="Banfield J.F."/>
        </authorList>
    </citation>
    <scope>NUCLEOTIDE SEQUENCE [LARGE SCALE GENOMIC DNA]</scope>
</reference>
<dbReference type="AlphaFoldDB" id="A0A0G1RK75"/>
<dbReference type="STRING" id="1618358.UX80_C0015G0021"/>
<name>A0A0G1RK75_9BACT</name>
<protein>
    <submittedName>
        <fullName evidence="1">Uncharacterized protein</fullName>
    </submittedName>
</protein>
<proteinExistence type="predicted"/>
<accession>A0A0G1RK75</accession>
<evidence type="ECO:0000313" key="1">
    <source>
        <dbReference type="EMBL" id="KKU57487.1"/>
    </source>
</evidence>
<gene>
    <name evidence="1" type="ORF">UX80_C0015G0021</name>
</gene>
<organism evidence="1 2">
    <name type="scientific">Candidatus Amesbacteria bacterium GW2011_GWA2_47_11b</name>
    <dbReference type="NCBI Taxonomy" id="1618358"/>
    <lineage>
        <taxon>Bacteria</taxon>
        <taxon>Candidatus Amesiibacteriota</taxon>
    </lineage>
</organism>
<dbReference type="Proteomes" id="UP000034307">
    <property type="component" value="Unassembled WGS sequence"/>
</dbReference>
<evidence type="ECO:0000313" key="2">
    <source>
        <dbReference type="Proteomes" id="UP000034307"/>
    </source>
</evidence>
<dbReference type="EMBL" id="LCNO01000015">
    <property type="protein sequence ID" value="KKU57487.1"/>
    <property type="molecule type" value="Genomic_DNA"/>
</dbReference>
<comment type="caution">
    <text evidence="1">The sequence shown here is derived from an EMBL/GenBank/DDBJ whole genome shotgun (WGS) entry which is preliminary data.</text>
</comment>